<feature type="transmembrane region" description="Helical" evidence="1">
    <location>
        <begin position="162"/>
        <end position="184"/>
    </location>
</feature>
<reference evidence="2 3" key="1">
    <citation type="journal article" date="2018" name="Evol. Lett.">
        <title>Horizontal gene cluster transfer increased hallucinogenic mushroom diversity.</title>
        <authorList>
            <person name="Reynolds H.T."/>
            <person name="Vijayakumar V."/>
            <person name="Gluck-Thaler E."/>
            <person name="Korotkin H.B."/>
            <person name="Matheny P.B."/>
            <person name="Slot J.C."/>
        </authorList>
    </citation>
    <scope>NUCLEOTIDE SEQUENCE [LARGE SCALE GENOMIC DNA]</scope>
    <source>
        <strain evidence="2 3">SRW20</strain>
    </source>
</reference>
<name>A0A409W2Y8_9AGAR</name>
<keyword evidence="1" id="KW-0472">Membrane</keyword>
<evidence type="ECO:0000313" key="3">
    <source>
        <dbReference type="Proteomes" id="UP000284706"/>
    </source>
</evidence>
<dbReference type="Proteomes" id="UP000284706">
    <property type="component" value="Unassembled WGS sequence"/>
</dbReference>
<dbReference type="InParanoid" id="A0A409W2Y8"/>
<accession>A0A409W2Y8</accession>
<feature type="transmembrane region" description="Helical" evidence="1">
    <location>
        <begin position="50"/>
        <end position="71"/>
    </location>
</feature>
<evidence type="ECO:0000313" key="2">
    <source>
        <dbReference type="EMBL" id="PPQ72889.1"/>
    </source>
</evidence>
<feature type="transmembrane region" description="Helical" evidence="1">
    <location>
        <begin position="83"/>
        <end position="110"/>
    </location>
</feature>
<dbReference type="AlphaFoldDB" id="A0A409W2Y8"/>
<protein>
    <submittedName>
        <fullName evidence="2">Uncharacterized protein</fullName>
    </submittedName>
</protein>
<organism evidence="2 3">
    <name type="scientific">Gymnopilus dilepis</name>
    <dbReference type="NCBI Taxonomy" id="231916"/>
    <lineage>
        <taxon>Eukaryota</taxon>
        <taxon>Fungi</taxon>
        <taxon>Dikarya</taxon>
        <taxon>Basidiomycota</taxon>
        <taxon>Agaricomycotina</taxon>
        <taxon>Agaricomycetes</taxon>
        <taxon>Agaricomycetidae</taxon>
        <taxon>Agaricales</taxon>
        <taxon>Agaricineae</taxon>
        <taxon>Hymenogastraceae</taxon>
        <taxon>Gymnopilus</taxon>
    </lineage>
</organism>
<dbReference type="OrthoDB" id="3351617at2759"/>
<keyword evidence="1" id="KW-0812">Transmembrane</keyword>
<keyword evidence="1" id="KW-1133">Transmembrane helix</keyword>
<feature type="transmembrane region" description="Helical" evidence="1">
    <location>
        <begin position="246"/>
        <end position="270"/>
    </location>
</feature>
<sequence length="370" mass="40193">MVARTDMHEWRSDAIQMSSVYSGPVSRSPKMSDPNLVQILTEQSWYIGDYISSVLLGVQIALFIQSSYYLAYGPYSRKKKAIFIVYGAFLALFVGITNAGNQIQGLLMWIKHRDVPGGPEAYLEATTAAWWNVFSTSAIVTADIMGDALLMYRCYVLLSSNVWLIVLPSLLFITSSVLAILTVIESSLPNAFAFTGLSQSLGIPWVSLSVSLNVVVTSLICGRLLTSYFALKRVGYASIARERWGMVAILIESSLPFSVSGIVLAAFYGLPAMNPDSQLVGAFADTWGGVVGISPQLIILRVAMGNAWTENNVSSNPDSTNMKFERGLGSTTHVMKESTTSVMVDKEQVSNAASLPGIEHSHVFVISEAV</sequence>
<proteinExistence type="predicted"/>
<feature type="transmembrane region" description="Helical" evidence="1">
    <location>
        <begin position="204"/>
        <end position="225"/>
    </location>
</feature>
<dbReference type="EMBL" id="NHYE01005434">
    <property type="protein sequence ID" value="PPQ72889.1"/>
    <property type="molecule type" value="Genomic_DNA"/>
</dbReference>
<evidence type="ECO:0000256" key="1">
    <source>
        <dbReference type="SAM" id="Phobius"/>
    </source>
</evidence>
<gene>
    <name evidence="2" type="ORF">CVT26_003510</name>
</gene>
<comment type="caution">
    <text evidence="2">The sequence shown here is derived from an EMBL/GenBank/DDBJ whole genome shotgun (WGS) entry which is preliminary data.</text>
</comment>
<keyword evidence="3" id="KW-1185">Reference proteome</keyword>